<sequence length="152" mass="17566">MIQPKTKPTVHRIPKDLRKFIYAFAVFNSAISPYLYGYFSFDVKKEIALLLTCSKATASDRHLSCSANIVRFNLKENACLPNFTVLLFFSYYHSENIFFTKSQQSQRIRKRSASACELDKEILKPQYCHESIEQQGTITTHTKEINDNNSII</sequence>
<evidence type="ECO:0000313" key="2">
    <source>
        <dbReference type="Proteomes" id="UP000095283"/>
    </source>
</evidence>
<name>A0A1I7XCD0_HETBA</name>
<keyword evidence="2" id="KW-1185">Reference proteome</keyword>
<accession>A0A1I7XCD0</accession>
<keyword evidence="1" id="KW-0812">Transmembrane</keyword>
<feature type="transmembrane region" description="Helical" evidence="1">
    <location>
        <begin position="20"/>
        <end position="39"/>
    </location>
</feature>
<dbReference type="AlphaFoldDB" id="A0A1I7XCD0"/>
<evidence type="ECO:0000256" key="1">
    <source>
        <dbReference type="SAM" id="Phobius"/>
    </source>
</evidence>
<organism evidence="2 3">
    <name type="scientific">Heterorhabditis bacteriophora</name>
    <name type="common">Entomopathogenic nematode worm</name>
    <dbReference type="NCBI Taxonomy" id="37862"/>
    <lineage>
        <taxon>Eukaryota</taxon>
        <taxon>Metazoa</taxon>
        <taxon>Ecdysozoa</taxon>
        <taxon>Nematoda</taxon>
        <taxon>Chromadorea</taxon>
        <taxon>Rhabditida</taxon>
        <taxon>Rhabditina</taxon>
        <taxon>Rhabditomorpha</taxon>
        <taxon>Strongyloidea</taxon>
        <taxon>Heterorhabditidae</taxon>
        <taxon>Heterorhabditis</taxon>
    </lineage>
</organism>
<dbReference type="Proteomes" id="UP000095283">
    <property type="component" value="Unplaced"/>
</dbReference>
<protein>
    <submittedName>
        <fullName evidence="3">G_PROTEIN_RECEP_F1_2 domain-containing protein</fullName>
    </submittedName>
</protein>
<evidence type="ECO:0000313" key="3">
    <source>
        <dbReference type="WBParaSite" id="Hba_15349"/>
    </source>
</evidence>
<keyword evidence="1" id="KW-1133">Transmembrane helix</keyword>
<keyword evidence="1" id="KW-0472">Membrane</keyword>
<reference evidence="3" key="1">
    <citation type="submission" date="2016-11" db="UniProtKB">
        <authorList>
            <consortium name="WormBaseParasite"/>
        </authorList>
    </citation>
    <scope>IDENTIFICATION</scope>
</reference>
<proteinExistence type="predicted"/>
<dbReference type="Gene3D" id="1.20.1070.10">
    <property type="entry name" value="Rhodopsin 7-helix transmembrane proteins"/>
    <property type="match status" value="1"/>
</dbReference>
<dbReference type="WBParaSite" id="Hba_15349">
    <property type="protein sequence ID" value="Hba_15349"/>
    <property type="gene ID" value="Hba_15349"/>
</dbReference>